<evidence type="ECO:0000256" key="1">
    <source>
        <dbReference type="ARBA" id="ARBA00004141"/>
    </source>
</evidence>
<feature type="transmembrane region" description="Helical" evidence="6">
    <location>
        <begin position="84"/>
        <end position="109"/>
    </location>
</feature>
<evidence type="ECO:0000256" key="4">
    <source>
        <dbReference type="ARBA" id="ARBA00022989"/>
    </source>
</evidence>
<evidence type="ECO:0000256" key="2">
    <source>
        <dbReference type="ARBA" id="ARBA00005335"/>
    </source>
</evidence>
<feature type="transmembrane region" description="Helical" evidence="6">
    <location>
        <begin position="5"/>
        <end position="23"/>
    </location>
</feature>
<name>F4QCT5_CACFS</name>
<dbReference type="GeneID" id="14866138"/>
<dbReference type="PANTHER" id="PTHR13180">
    <property type="entry name" value="SMALL MEMBRANE PROTEIN-RELATED"/>
    <property type="match status" value="1"/>
</dbReference>
<feature type="transmembrane region" description="Helical" evidence="6">
    <location>
        <begin position="121"/>
        <end position="140"/>
    </location>
</feature>
<keyword evidence="5 6" id="KW-0472">Membrane</keyword>
<proteinExistence type="inferred from homology"/>
<dbReference type="AlphaFoldDB" id="F4QCT5"/>
<dbReference type="Pfam" id="PF05255">
    <property type="entry name" value="UPF0220"/>
    <property type="match status" value="1"/>
</dbReference>
<dbReference type="Proteomes" id="UP000007797">
    <property type="component" value="Unassembled WGS sequence"/>
</dbReference>
<comment type="similarity">
    <text evidence="2">Belongs to the UPF0220 family.</text>
</comment>
<feature type="transmembrane region" description="Helical" evidence="6">
    <location>
        <begin position="43"/>
        <end position="63"/>
    </location>
</feature>
<evidence type="ECO:0000313" key="7">
    <source>
        <dbReference type="EMBL" id="EGG14459.1"/>
    </source>
</evidence>
<evidence type="ECO:0000256" key="5">
    <source>
        <dbReference type="ARBA" id="ARBA00023136"/>
    </source>
</evidence>
<dbReference type="GO" id="GO:0016020">
    <property type="term" value="C:membrane"/>
    <property type="evidence" value="ECO:0007669"/>
    <property type="project" value="UniProtKB-SubCell"/>
</dbReference>
<dbReference type="OMA" id="VHITFVD"/>
<evidence type="ECO:0000256" key="6">
    <source>
        <dbReference type="SAM" id="Phobius"/>
    </source>
</evidence>
<gene>
    <name evidence="7" type="primary">tmem50</name>
    <name evidence="7" type="ORF">DFA_12231</name>
</gene>
<keyword evidence="3 6" id="KW-0812">Transmembrane</keyword>
<organism evidence="7 8">
    <name type="scientific">Cavenderia fasciculata</name>
    <name type="common">Slime mold</name>
    <name type="synonym">Dictyostelium fasciculatum</name>
    <dbReference type="NCBI Taxonomy" id="261658"/>
    <lineage>
        <taxon>Eukaryota</taxon>
        <taxon>Amoebozoa</taxon>
        <taxon>Evosea</taxon>
        <taxon>Eumycetozoa</taxon>
        <taxon>Dictyostelia</taxon>
        <taxon>Acytosteliales</taxon>
        <taxon>Cavenderiaceae</taxon>
        <taxon>Cavenderia</taxon>
    </lineage>
</organism>
<comment type="subcellular location">
    <subcellularLocation>
        <location evidence="1">Membrane</location>
        <topology evidence="1">Multi-pass membrane protein</topology>
    </subcellularLocation>
</comment>
<dbReference type="KEGG" id="dfa:DFA_12231"/>
<protein>
    <submittedName>
        <fullName evidence="7">Transmembrane protein</fullName>
    </submittedName>
</protein>
<dbReference type="InterPro" id="IPR007919">
    <property type="entry name" value="UPF0220"/>
</dbReference>
<reference evidence="8" key="1">
    <citation type="journal article" date="2011" name="Genome Res.">
        <title>Phylogeny-wide analysis of social amoeba genomes highlights ancient origins for complex intercellular communication.</title>
        <authorList>
            <person name="Heidel A.J."/>
            <person name="Lawal H.M."/>
            <person name="Felder M."/>
            <person name="Schilde C."/>
            <person name="Helps N.R."/>
            <person name="Tunggal B."/>
            <person name="Rivero F."/>
            <person name="John U."/>
            <person name="Schleicher M."/>
            <person name="Eichinger L."/>
            <person name="Platzer M."/>
            <person name="Noegel A.A."/>
            <person name="Schaap P."/>
            <person name="Gloeckner G."/>
        </authorList>
    </citation>
    <scope>NUCLEOTIDE SEQUENCE [LARGE SCALE GENOMIC DNA]</scope>
    <source>
        <strain evidence="8">SH3</strain>
    </source>
</reference>
<dbReference type="RefSeq" id="XP_004353868.1">
    <property type="nucleotide sequence ID" value="XM_004353816.1"/>
</dbReference>
<dbReference type="STRING" id="1054147.F4QCT5"/>
<dbReference type="EMBL" id="GL883029">
    <property type="protein sequence ID" value="EGG14459.1"/>
    <property type="molecule type" value="Genomic_DNA"/>
</dbReference>
<sequence>MRKFLSTFSGILFGVAWFLWIDGHVYENTRNAATPGFGPSIQWVYYLPGIFSTVGLVMANIIKLDGLNSSSFLGDDSYVTKIRIWLFVSFAINFGCIAGSVWIMAATFMPPHVNSNAEWPGIALTLQNVLIFLSSLTLMYSKSRNEDENPF</sequence>
<accession>F4QCT5</accession>
<dbReference type="OrthoDB" id="268928at2759"/>
<keyword evidence="4 6" id="KW-1133">Transmembrane helix</keyword>
<keyword evidence="8" id="KW-1185">Reference proteome</keyword>
<evidence type="ECO:0000256" key="3">
    <source>
        <dbReference type="ARBA" id="ARBA00022692"/>
    </source>
</evidence>
<evidence type="ECO:0000313" key="8">
    <source>
        <dbReference type="Proteomes" id="UP000007797"/>
    </source>
</evidence>